<comment type="caution">
    <text evidence="1">The sequence shown here is derived from an EMBL/GenBank/DDBJ whole genome shotgun (WGS) entry which is preliminary data.</text>
</comment>
<protein>
    <submittedName>
        <fullName evidence="1">Uncharacterized protein</fullName>
    </submittedName>
</protein>
<feature type="non-terminal residue" evidence="1">
    <location>
        <position position="53"/>
    </location>
</feature>
<proteinExistence type="predicted"/>
<gene>
    <name evidence="1" type="ORF">OKA104_LOCUS41700</name>
</gene>
<sequence length="53" mass="5806">MDKGIVLQTQFATSSMDNLTMVPISSGTSLQSVTKKKNQCLKKYGPFTLLVLL</sequence>
<dbReference type="AlphaFoldDB" id="A0A820CIW2"/>
<organism evidence="1 2">
    <name type="scientific">Adineta steineri</name>
    <dbReference type="NCBI Taxonomy" id="433720"/>
    <lineage>
        <taxon>Eukaryota</taxon>
        <taxon>Metazoa</taxon>
        <taxon>Spiralia</taxon>
        <taxon>Gnathifera</taxon>
        <taxon>Rotifera</taxon>
        <taxon>Eurotatoria</taxon>
        <taxon>Bdelloidea</taxon>
        <taxon>Adinetida</taxon>
        <taxon>Adinetidae</taxon>
        <taxon>Adineta</taxon>
    </lineage>
</organism>
<accession>A0A820CIW2</accession>
<evidence type="ECO:0000313" key="2">
    <source>
        <dbReference type="Proteomes" id="UP000663881"/>
    </source>
</evidence>
<dbReference type="EMBL" id="CAJOAY010010012">
    <property type="protein sequence ID" value="CAF4214437.1"/>
    <property type="molecule type" value="Genomic_DNA"/>
</dbReference>
<dbReference type="Proteomes" id="UP000663881">
    <property type="component" value="Unassembled WGS sequence"/>
</dbReference>
<reference evidence="1" key="1">
    <citation type="submission" date="2021-02" db="EMBL/GenBank/DDBJ databases">
        <authorList>
            <person name="Nowell W R."/>
        </authorList>
    </citation>
    <scope>NUCLEOTIDE SEQUENCE</scope>
</reference>
<name>A0A820CIW2_9BILA</name>
<evidence type="ECO:0000313" key="1">
    <source>
        <dbReference type="EMBL" id="CAF4214437.1"/>
    </source>
</evidence>